<dbReference type="InterPro" id="IPR018310">
    <property type="entry name" value="Put_endonuclease_Z1-dom"/>
</dbReference>
<dbReference type="Proteomes" id="UP001367030">
    <property type="component" value="Unassembled WGS sequence"/>
</dbReference>
<sequence length="956" mass="106510">MTTIISQADLIAMLAGALQMMRSGPKPLGAAMFAWGQLNELNVPDAAEELFAQFSAAKPNAPLVNRLATRIHEWDAYQDVSWAAGTPPHSVARRDLIADRLGLSASEASLLNAHIPSFVRQEVSTVIANEHEPWYWKQRSRSSRFYWEAYERQLSQSGSGFSETAISKLSASIDDVVSRLSDPCRSEVYQVKGLVMGYVQSGKTAHFTGVVAKAVDVGYRLIIILAGTLNILRQQTQRRIDKSLVGQELLGMSEYGADHDWSTFVSHDGVPSAQGAPDWERLTGRNDDYAPLGARVSALAFKRQNAAKPYNDPENLETAPVRLIVIKKLPLLINNLTHDLKQLRDRGADLGHVPALVIDDESDQASINVLKPDAAGKSRRTATNGAIVDLLTALPRAQYVGYTATPFANVFIDPSDALQLFPKDFIVSLPRPEGYMGAAAFFDLDSDADEGGPNKRAHVREVSGEDRHPDNLVKAIDSFVLAGAIKLFRMGRAPLDFNFRHHTMLVHHAAVRRVHKLQAKIVEELFTSGEFIRPSGRRRLKALFESDFAVYRDSSLPFPQDYAELEPYVAKCMGRLQQDKAVRIVNGDDDYADDTPDFDAESVWAILVGGTKLSRGYTVEGLTTTYYRRLAGAGDTLMQMGRWFGFRRGYVDTVRWFVGTKEKKSAKSSKEIDIYAQFGALCQDEEAFREELTRYADEESIKPAQVPPLVHSHLPSLRPTAANKMYNAVLQYKNYGGEWKEKTTLSDECAFHNSWLTEALLAQVGAKMERLAWDQNAKGFDALCGIASPDQVLKFLREFRWEGETSPIRWELEHLGGRHGDPGIKDWVIMLPQLRENGKLDTDLWPDPTTGPLSVVRRSRVSEGGRYKVFSEPRHRDAAAWISAVKELSDPVDTLKALRCNSRAVLIIYPVLPRFDDESPVSIGFGIQFPKSPAPARATWGHRDASRKDQIVVDTT</sequence>
<comment type="caution">
    <text evidence="2">The sequence shown here is derived from an EMBL/GenBank/DDBJ whole genome shotgun (WGS) entry which is preliminary data.</text>
</comment>
<feature type="domain" description="Putative endonuclease Z1" evidence="1">
    <location>
        <begin position="472"/>
        <end position="713"/>
    </location>
</feature>
<dbReference type="Pfam" id="PF10593">
    <property type="entry name" value="Z1"/>
    <property type="match status" value="1"/>
</dbReference>
<dbReference type="RefSeq" id="WP_340338696.1">
    <property type="nucleotide sequence ID" value="NZ_JBBKZS010000018.1"/>
</dbReference>
<accession>A0ABU8XGH3</accession>
<name>A0ABU8XGH3_9BURK</name>
<protein>
    <submittedName>
        <fullName evidence="2">Z1 domain-containing protein</fullName>
    </submittedName>
</protein>
<reference evidence="2 3" key="1">
    <citation type="submission" date="2024-03" db="EMBL/GenBank/DDBJ databases">
        <title>Novel species of the genus Variovorax.</title>
        <authorList>
            <person name="Liu Q."/>
            <person name="Xin Y.-H."/>
        </authorList>
    </citation>
    <scope>NUCLEOTIDE SEQUENCE [LARGE SCALE GENOMIC DNA]</scope>
    <source>
        <strain evidence="2 3">KACC 18901</strain>
    </source>
</reference>
<organism evidence="2 3">
    <name type="scientific">Variovorax robiniae</name>
    <dbReference type="NCBI Taxonomy" id="1836199"/>
    <lineage>
        <taxon>Bacteria</taxon>
        <taxon>Pseudomonadati</taxon>
        <taxon>Pseudomonadota</taxon>
        <taxon>Betaproteobacteria</taxon>
        <taxon>Burkholderiales</taxon>
        <taxon>Comamonadaceae</taxon>
        <taxon>Variovorax</taxon>
    </lineage>
</organism>
<gene>
    <name evidence="2" type="ORF">WKW79_28965</name>
</gene>
<dbReference type="EMBL" id="JBBKZS010000018">
    <property type="protein sequence ID" value="MEJ8858636.1"/>
    <property type="molecule type" value="Genomic_DNA"/>
</dbReference>
<evidence type="ECO:0000313" key="3">
    <source>
        <dbReference type="Proteomes" id="UP001367030"/>
    </source>
</evidence>
<evidence type="ECO:0000313" key="2">
    <source>
        <dbReference type="EMBL" id="MEJ8858636.1"/>
    </source>
</evidence>
<keyword evidence="3" id="KW-1185">Reference proteome</keyword>
<evidence type="ECO:0000259" key="1">
    <source>
        <dbReference type="Pfam" id="PF10593"/>
    </source>
</evidence>
<proteinExistence type="predicted"/>